<dbReference type="Pfam" id="PF01336">
    <property type="entry name" value="tRNA_anti-codon"/>
    <property type="match status" value="1"/>
</dbReference>
<keyword evidence="6" id="KW-0235">DNA replication</keyword>
<dbReference type="CDD" id="cd12113">
    <property type="entry name" value="PHP_PolIIIA_DnaE3"/>
    <property type="match status" value="1"/>
</dbReference>
<dbReference type="Gene3D" id="3.20.20.140">
    <property type="entry name" value="Metal-dependent hydrolases"/>
    <property type="match status" value="1"/>
</dbReference>
<accession>A0A1F8DPG4</accession>
<dbReference type="EC" id="2.7.7.7" evidence="2"/>
<dbReference type="NCBIfam" id="NF005298">
    <property type="entry name" value="PRK06826.1"/>
    <property type="match status" value="1"/>
</dbReference>
<dbReference type="PANTHER" id="PTHR32294:SF0">
    <property type="entry name" value="DNA POLYMERASE III SUBUNIT ALPHA"/>
    <property type="match status" value="1"/>
</dbReference>
<gene>
    <name evidence="10" type="ORF">A2999_01995</name>
</gene>
<organism evidence="10 11">
    <name type="scientific">Candidatus Wolfebacteria bacterium RIFCSPLOWO2_01_FULL_38_11</name>
    <dbReference type="NCBI Taxonomy" id="1802556"/>
    <lineage>
        <taxon>Bacteria</taxon>
        <taxon>Candidatus Wolfeibacteriota</taxon>
    </lineage>
</organism>
<keyword evidence="7" id="KW-0239">DNA-directed DNA polymerase</keyword>
<dbReference type="Pfam" id="PF14579">
    <property type="entry name" value="HHH_6"/>
    <property type="match status" value="1"/>
</dbReference>
<feature type="domain" description="Polymerase/histidinol phosphatase N-terminal" evidence="9">
    <location>
        <begin position="4"/>
        <end position="71"/>
    </location>
</feature>
<evidence type="ECO:0000256" key="4">
    <source>
        <dbReference type="ARBA" id="ARBA00022679"/>
    </source>
</evidence>
<dbReference type="SUPFAM" id="SSF89550">
    <property type="entry name" value="PHP domain-like"/>
    <property type="match status" value="1"/>
</dbReference>
<name>A0A1F8DPG4_9BACT</name>
<evidence type="ECO:0000256" key="7">
    <source>
        <dbReference type="ARBA" id="ARBA00022932"/>
    </source>
</evidence>
<evidence type="ECO:0000313" key="10">
    <source>
        <dbReference type="EMBL" id="OGM90504.1"/>
    </source>
</evidence>
<evidence type="ECO:0000256" key="8">
    <source>
        <dbReference type="ARBA" id="ARBA00049244"/>
    </source>
</evidence>
<dbReference type="InterPro" id="IPR003141">
    <property type="entry name" value="Pol/His_phosphatase_N"/>
</dbReference>
<sequence>MKFAHLHTHSHYSLLDGLAKINDLVSRVKELGMNSVALTDHGNLYGAIEFYKEATKAGIKPILGVEIYVAPKSRFEKEGGKNGDKYFHLTLLAENNIGWLNLIQLVTKANLEGFYYKPRVDKELLKEFHKGIIALSGCLGGEISQLVLNEKFEDAEMIARQYQEIFGKENFFLEIGSHQNIPEAKKAIEGILKLHEKTNIPLVATQDIHYLKPEDAEYHDILLAVQTGNKLSDDDRLTLRADDFSMRSPKIMAELFKDFPEAIENSSKIAERCNIKLTLGQILLPSFPLEEGITANQFLEKLLEERLSEKFPNADNKVLERLQYELGVIEKTNFADYFLIVQDIVNWAKDHGIVVGPGRGSAAGSLISYVLGITDVNPLKYDLLFERFLNPERIAMPDIDIDFADNRRDEVFAYVRQKYGEDKVAQIITFGTMAARAAIRDATRALSLPYILGDQIAKSIPLGPGQNLESALKSVKELKDLYDSNPDAKKVIESAKHLEGVARHASVHACGLVISKEPLTNYVPLQYAPQDQNIIITQFEMGSVEALGLLKMDFLGLKNLTIIEETIRLINEMRGEKINISDLPLDDKATFELLRKGETVSVFQLESDGMRKYLKELKPTEFEDIIAMVSLYRPGPMELIAHYIKRKYGQEEITYLHPKLEPILKNTYGIGIYQEQMMRIARDLAGFSLPEADTLRKAIGKKIKELLDAQKEKLINGMIDNGIAQKTAEAIWELFPPFAKYGFNRSHGACYALIAYQTAYLKSHYPIEFTTSLFNAESSDIERISFLIDETRKANIKVLPPDINKSFVNFVPEEGNIRFGLLAIKNVGGAIVEAIIDERTRGGNFQNFEDFLKRVLHKDLNKKSMESMIKAGVFDSFEIERGGLLANIENILAYSQSAKKSANLPQNNLFGSDYKSNGSLKLEPAAPATNKEKLIWERELVGLYISDHPLKIYQDQLLIKKVKPIKGIKEAKNGNGTIYRIAGVITKIQKIVTKGGQAMIFAKIEDLNDNMEVIVFSDTLGKNPNLWQENNILIVEGKISLKDNEPKLIAQAAIELR</sequence>
<evidence type="ECO:0000256" key="1">
    <source>
        <dbReference type="ARBA" id="ARBA00004496"/>
    </source>
</evidence>
<dbReference type="InterPro" id="IPR041931">
    <property type="entry name" value="DNA_pol3_alpha_thumb_dom"/>
</dbReference>
<dbReference type="GO" id="GO:0003887">
    <property type="term" value="F:DNA-directed DNA polymerase activity"/>
    <property type="evidence" value="ECO:0007669"/>
    <property type="project" value="UniProtKB-KW"/>
</dbReference>
<dbReference type="NCBIfam" id="TIGR00594">
    <property type="entry name" value="polc"/>
    <property type="match status" value="1"/>
</dbReference>
<comment type="subcellular location">
    <subcellularLocation>
        <location evidence="1">Cytoplasm</location>
    </subcellularLocation>
</comment>
<dbReference type="InterPro" id="IPR029460">
    <property type="entry name" value="DNAPol_HHH"/>
</dbReference>
<dbReference type="EMBL" id="MGIQ01000019">
    <property type="protein sequence ID" value="OGM90504.1"/>
    <property type="molecule type" value="Genomic_DNA"/>
</dbReference>
<dbReference type="Gene3D" id="1.10.10.1600">
    <property type="entry name" value="Bacterial DNA polymerase III alpha subunit, thumb domain"/>
    <property type="match status" value="1"/>
</dbReference>
<dbReference type="InterPro" id="IPR040982">
    <property type="entry name" value="DNA_pol3_finger"/>
</dbReference>
<dbReference type="GO" id="GO:0008408">
    <property type="term" value="F:3'-5' exonuclease activity"/>
    <property type="evidence" value="ECO:0007669"/>
    <property type="project" value="InterPro"/>
</dbReference>
<evidence type="ECO:0000256" key="3">
    <source>
        <dbReference type="ARBA" id="ARBA00019114"/>
    </source>
</evidence>
<dbReference type="InterPro" id="IPR016195">
    <property type="entry name" value="Pol/histidinol_Pase-like"/>
</dbReference>
<keyword evidence="5" id="KW-0548">Nucleotidyltransferase</keyword>
<dbReference type="NCBIfam" id="NF004226">
    <property type="entry name" value="PRK05673.1"/>
    <property type="match status" value="1"/>
</dbReference>
<keyword evidence="4" id="KW-0808">Transferase</keyword>
<dbReference type="Pfam" id="PF02811">
    <property type="entry name" value="PHP"/>
    <property type="match status" value="1"/>
</dbReference>
<protein>
    <recommendedName>
        <fullName evidence="3">DNA polymerase III subunit alpha</fullName>
        <ecNumber evidence="2">2.7.7.7</ecNumber>
    </recommendedName>
</protein>
<evidence type="ECO:0000256" key="5">
    <source>
        <dbReference type="ARBA" id="ARBA00022695"/>
    </source>
</evidence>
<dbReference type="Gene3D" id="1.10.150.870">
    <property type="match status" value="1"/>
</dbReference>
<evidence type="ECO:0000256" key="6">
    <source>
        <dbReference type="ARBA" id="ARBA00022705"/>
    </source>
</evidence>
<dbReference type="GO" id="GO:0003676">
    <property type="term" value="F:nucleic acid binding"/>
    <property type="evidence" value="ECO:0007669"/>
    <property type="project" value="InterPro"/>
</dbReference>
<dbReference type="Pfam" id="PF17657">
    <property type="entry name" value="DNA_pol3_finger"/>
    <property type="match status" value="1"/>
</dbReference>
<dbReference type="PANTHER" id="PTHR32294">
    <property type="entry name" value="DNA POLYMERASE III SUBUNIT ALPHA"/>
    <property type="match status" value="1"/>
</dbReference>
<dbReference type="InterPro" id="IPR004365">
    <property type="entry name" value="NA-bd_OB_tRNA"/>
</dbReference>
<dbReference type="InterPro" id="IPR004013">
    <property type="entry name" value="PHP_dom"/>
</dbReference>
<dbReference type="Proteomes" id="UP000178798">
    <property type="component" value="Unassembled WGS sequence"/>
</dbReference>
<comment type="catalytic activity">
    <reaction evidence="8">
        <text>DNA(n) + a 2'-deoxyribonucleoside 5'-triphosphate = DNA(n+1) + diphosphate</text>
        <dbReference type="Rhea" id="RHEA:22508"/>
        <dbReference type="Rhea" id="RHEA-COMP:17339"/>
        <dbReference type="Rhea" id="RHEA-COMP:17340"/>
        <dbReference type="ChEBI" id="CHEBI:33019"/>
        <dbReference type="ChEBI" id="CHEBI:61560"/>
        <dbReference type="ChEBI" id="CHEBI:173112"/>
        <dbReference type="EC" id="2.7.7.7"/>
    </reaction>
</comment>
<evidence type="ECO:0000259" key="9">
    <source>
        <dbReference type="SMART" id="SM00481"/>
    </source>
</evidence>
<dbReference type="InterPro" id="IPR004805">
    <property type="entry name" value="DnaE2/DnaE/PolC"/>
</dbReference>
<dbReference type="GO" id="GO:0005737">
    <property type="term" value="C:cytoplasm"/>
    <property type="evidence" value="ECO:0007669"/>
    <property type="project" value="UniProtKB-SubCell"/>
</dbReference>
<dbReference type="AlphaFoldDB" id="A0A1F8DPG4"/>
<proteinExistence type="predicted"/>
<evidence type="ECO:0000256" key="2">
    <source>
        <dbReference type="ARBA" id="ARBA00012417"/>
    </source>
</evidence>
<dbReference type="CDD" id="cd04485">
    <property type="entry name" value="DnaE_OBF"/>
    <property type="match status" value="1"/>
</dbReference>
<evidence type="ECO:0000313" key="11">
    <source>
        <dbReference type="Proteomes" id="UP000178798"/>
    </source>
</evidence>
<dbReference type="STRING" id="1802556.A2999_01995"/>
<dbReference type="SMART" id="SM00481">
    <property type="entry name" value="POLIIIAc"/>
    <property type="match status" value="1"/>
</dbReference>
<reference evidence="10 11" key="1">
    <citation type="journal article" date="2016" name="Nat. Commun.">
        <title>Thousands of microbial genomes shed light on interconnected biogeochemical processes in an aquifer system.</title>
        <authorList>
            <person name="Anantharaman K."/>
            <person name="Brown C.T."/>
            <person name="Hug L.A."/>
            <person name="Sharon I."/>
            <person name="Castelle C.J."/>
            <person name="Probst A.J."/>
            <person name="Thomas B.C."/>
            <person name="Singh A."/>
            <person name="Wilkins M.J."/>
            <person name="Karaoz U."/>
            <person name="Brodie E.L."/>
            <person name="Williams K.H."/>
            <person name="Hubbard S.S."/>
            <person name="Banfield J.F."/>
        </authorList>
    </citation>
    <scope>NUCLEOTIDE SEQUENCE [LARGE SCALE GENOMIC DNA]</scope>
</reference>
<comment type="caution">
    <text evidence="10">The sequence shown here is derived from an EMBL/GenBank/DDBJ whole genome shotgun (WGS) entry which is preliminary data.</text>
</comment>
<dbReference type="Pfam" id="PF07733">
    <property type="entry name" value="DNA_pol3_alpha"/>
    <property type="match status" value="1"/>
</dbReference>
<dbReference type="GO" id="GO:0006260">
    <property type="term" value="P:DNA replication"/>
    <property type="evidence" value="ECO:0007669"/>
    <property type="project" value="UniProtKB-KW"/>
</dbReference>
<dbReference type="InterPro" id="IPR011708">
    <property type="entry name" value="DNA_pol3_alpha_NTPase_dom"/>
</dbReference>